<evidence type="ECO:0000256" key="3">
    <source>
        <dbReference type="ARBA" id="ARBA00022833"/>
    </source>
</evidence>
<dbReference type="InterPro" id="IPR002857">
    <property type="entry name" value="Znf_CXXC"/>
</dbReference>
<feature type="region of interest" description="Disordered" evidence="5">
    <location>
        <begin position="678"/>
        <end position="914"/>
    </location>
</feature>
<feature type="compositionally biased region" description="Low complexity" evidence="5">
    <location>
        <begin position="512"/>
        <end position="525"/>
    </location>
</feature>
<evidence type="ECO:0000256" key="5">
    <source>
        <dbReference type="SAM" id="MobiDB-lite"/>
    </source>
</evidence>
<reference evidence="7" key="1">
    <citation type="submission" date="2025-08" db="UniProtKB">
        <authorList>
            <consortium name="Ensembl"/>
        </authorList>
    </citation>
    <scope>IDENTIFICATION</scope>
</reference>
<name>A0A8C5KF64_JACJA</name>
<feature type="compositionally biased region" description="Basic and acidic residues" evidence="5">
    <location>
        <begin position="1214"/>
        <end position="1239"/>
    </location>
</feature>
<feature type="region of interest" description="Disordered" evidence="5">
    <location>
        <begin position="256"/>
        <end position="312"/>
    </location>
</feature>
<feature type="region of interest" description="Disordered" evidence="5">
    <location>
        <begin position="121"/>
        <end position="198"/>
    </location>
</feature>
<dbReference type="Proteomes" id="UP000694385">
    <property type="component" value="Unassembled WGS sequence"/>
</dbReference>
<protein>
    <submittedName>
        <fullName evidence="7">Lysine (K)-specific methyltransferase 2A</fullName>
    </submittedName>
</protein>
<keyword evidence="8" id="KW-1185">Reference proteome</keyword>
<evidence type="ECO:0000259" key="6">
    <source>
        <dbReference type="PROSITE" id="PS51058"/>
    </source>
</evidence>
<evidence type="ECO:0000313" key="8">
    <source>
        <dbReference type="Proteomes" id="UP000694385"/>
    </source>
</evidence>
<feature type="compositionally biased region" description="Basic and acidic residues" evidence="5">
    <location>
        <begin position="1186"/>
        <end position="1198"/>
    </location>
</feature>
<feature type="region of interest" description="Disordered" evidence="5">
    <location>
        <begin position="411"/>
        <end position="564"/>
    </location>
</feature>
<feature type="compositionally biased region" description="Low complexity" evidence="5">
    <location>
        <begin position="786"/>
        <end position="807"/>
    </location>
</feature>
<dbReference type="Ensembl" id="ENSJJAT00000016357.1">
    <property type="protein sequence ID" value="ENSJJAP00000009905.1"/>
    <property type="gene ID" value="ENSJJAG00000013557.1"/>
</dbReference>
<feature type="compositionally biased region" description="Polar residues" evidence="5">
    <location>
        <begin position="757"/>
        <end position="774"/>
    </location>
</feature>
<dbReference type="GeneTree" id="ENSGT00940000160099"/>
<feature type="compositionally biased region" description="Basic and acidic residues" evidence="5">
    <location>
        <begin position="1364"/>
        <end position="1373"/>
    </location>
</feature>
<dbReference type="PROSITE" id="PS51058">
    <property type="entry name" value="ZF_CXXC"/>
    <property type="match status" value="1"/>
</dbReference>
<feature type="compositionally biased region" description="Polar residues" evidence="5">
    <location>
        <begin position="1017"/>
        <end position="1028"/>
    </location>
</feature>
<accession>A0A8C5KF64</accession>
<dbReference type="Pfam" id="PF02008">
    <property type="entry name" value="zf-CXXC"/>
    <property type="match status" value="1"/>
</dbReference>
<reference evidence="7" key="2">
    <citation type="submission" date="2025-09" db="UniProtKB">
        <authorList>
            <consortium name="Ensembl"/>
        </authorList>
    </citation>
    <scope>IDENTIFICATION</scope>
</reference>
<keyword evidence="2 4" id="KW-0863">Zinc-finger</keyword>
<sequence length="1373" mass="149118">GSSGAGVPGGAAAASAASSSSASSSSSSSSSASSGPALLRVGPGFDAALQVSAAIGTNLRRFRAVFGESGGGGGSGELTTQIPCSWRTKGLIHDKKTELFRLLAWSWCLNDEQFLGFGSDEEVRVRSPTRSPSVKTSPRKPRGRPRSGSDRNSAILSDPAVFSPLNKSESKSGDKIKKKDSKSIEKKRGRPPTFPGVKIKITHGKDISELPKGSKEDSLKKIQRTPSAMFQQATKIKKLRAGKLSPLKSKFKTGKLQIGRKGVQMVRRRGRPPSAERIKTPSGLLINSELEKPQKVRKDKEGTPPLTKEDETVVRQSPRRVKPVRIIPSSKRTDATIAKQLLQRAKKGAQKKIEKEAAQLQGRKVKTQVKNIRQFIMPVVSAISSRIIKTPRRFIEDEDYDPPIKIARLESTPNSRFSATSCGSSEKSSAASQHSSQMSSDSSRSSSPSIDTTSDSQASEEIQALPEERSNTPEVHTPLPISQSPENESNDRRSRRYSVSERSFGSRTTKKLSTLQSAPQQQTSSSPPPPLLTPPPPLQPASSISDHTPWLMPPTIPLASPFLPASAAPMQGKRKSILREPTFRWTSIKHSRSEPQYFSSAKYAKEGLIRKPIFDNFRPPPLTPEDVGFASGFSSSGTAASARLFSPLHSGTRFDMHKRSPLLRAPRFTPSEAHSRIFESVTLPSNRTSAGASSSGVANRKRKRKVFSPIRSEPRSPSHSMRTRSGRLSTSELSPLTPPSSVSSSLSISVSPLATSALNPTFTFPSHSLTQSGESSEKNQRPRKQTSAPAEPFSSSSPTPLFPWFTPGSQTERVRNKDKAPEELSKDRDADKSVEKDKSRERDREREKENKRESRKEKRKKGAEIQSSSALYPVGRVSKEKVVGEDVATSSSAKKSTGRKKSSSLDSGTDTASVTLGDATAVKTKILIKKGRGNLEKNNLDLGPTAPSLEKEKTLCLSTPSSSTVKHSTSSIGSMLAQADKLPMTDKRVASLLKKAKAQLCKIEKSKSLKQADQPKAQGQESDSSETSVRGPRIKHVCRRAAVALGRKRAVFPDDMPTLSALPWEEREKILSSMGNDDKSSIAGSEDAEPLAPPIKPIKPVTRNKAPQEPPVKKGRRSRRCGQCPGCQVPEDCGVCTNCLDKPKFGGRNIKKQCCKMRKCQNLQWMPSKAYLQKQAKAVKKKEKKSKTSEKKENKESTVVKNVVDSSQKPASSAREDPVPKKNSSEPAPRKPVEEKSEEGGNMSVPAPEPKQATTPASRKSSKQASQPAPVIPPQPPSTAPTRKEVPKSTPGEPKKKQPPPPESGPEQSKQKKVAPRPSIPVKPKPKEKEKPPPVSKQENAGTLNILSTLSNGNSSKQKIPADGVHRIRVDFK</sequence>
<feature type="compositionally biased region" description="Basic and acidic residues" evidence="5">
    <location>
        <begin position="1071"/>
        <end position="1080"/>
    </location>
</feature>
<feature type="region of interest" description="Disordered" evidence="5">
    <location>
        <begin position="1071"/>
        <end position="1129"/>
    </location>
</feature>
<evidence type="ECO:0000256" key="1">
    <source>
        <dbReference type="ARBA" id="ARBA00022723"/>
    </source>
</evidence>
<feature type="compositionally biased region" description="Polar residues" evidence="5">
    <location>
        <begin position="904"/>
        <end position="914"/>
    </location>
</feature>
<feature type="domain" description="CXXC-type" evidence="6">
    <location>
        <begin position="1113"/>
        <end position="1161"/>
    </location>
</feature>
<feature type="compositionally biased region" description="Pro residues" evidence="5">
    <location>
        <begin position="526"/>
        <end position="539"/>
    </location>
</feature>
<evidence type="ECO:0000313" key="7">
    <source>
        <dbReference type="Ensembl" id="ENSJJAP00000009905.1"/>
    </source>
</evidence>
<feature type="compositionally biased region" description="Basic and acidic residues" evidence="5">
    <location>
        <begin position="289"/>
        <end position="312"/>
    </location>
</feature>
<feature type="compositionally biased region" description="Low complexity" evidence="5">
    <location>
        <begin position="418"/>
        <end position="457"/>
    </location>
</feature>
<dbReference type="Gene3D" id="6.10.250.2390">
    <property type="match status" value="1"/>
</dbReference>
<feature type="compositionally biased region" description="Basic and acidic residues" evidence="5">
    <location>
        <begin position="812"/>
        <end position="856"/>
    </location>
</feature>
<organism evidence="7 8">
    <name type="scientific">Jaculus jaculus</name>
    <name type="common">Lesser Egyptian jerboa</name>
    <dbReference type="NCBI Taxonomy" id="51337"/>
    <lineage>
        <taxon>Eukaryota</taxon>
        <taxon>Metazoa</taxon>
        <taxon>Chordata</taxon>
        <taxon>Craniata</taxon>
        <taxon>Vertebrata</taxon>
        <taxon>Euteleostomi</taxon>
        <taxon>Mammalia</taxon>
        <taxon>Eutheria</taxon>
        <taxon>Euarchontoglires</taxon>
        <taxon>Glires</taxon>
        <taxon>Rodentia</taxon>
        <taxon>Myomorpha</taxon>
        <taxon>Dipodoidea</taxon>
        <taxon>Dipodidae</taxon>
        <taxon>Dipodinae</taxon>
        <taxon>Jaculus</taxon>
    </lineage>
</organism>
<evidence type="ECO:0000256" key="4">
    <source>
        <dbReference type="PROSITE-ProRule" id="PRU00509"/>
    </source>
</evidence>
<feature type="region of interest" description="Disordered" evidence="5">
    <location>
        <begin position="1004"/>
        <end position="1033"/>
    </location>
</feature>
<dbReference type="GO" id="GO:0003677">
    <property type="term" value="F:DNA binding"/>
    <property type="evidence" value="ECO:0007669"/>
    <property type="project" value="InterPro"/>
</dbReference>
<feature type="compositionally biased region" description="Low complexity" evidence="5">
    <location>
        <begin position="728"/>
        <end position="756"/>
    </location>
</feature>
<evidence type="ECO:0000256" key="2">
    <source>
        <dbReference type="ARBA" id="ARBA00022771"/>
    </source>
</evidence>
<proteinExistence type="predicted"/>
<feature type="compositionally biased region" description="Basic and acidic residues" evidence="5">
    <location>
        <begin position="168"/>
        <end position="186"/>
    </location>
</feature>
<feature type="region of interest" description="Disordered" evidence="5">
    <location>
        <begin position="1166"/>
        <end position="1373"/>
    </location>
</feature>
<feature type="compositionally biased region" description="Polar residues" evidence="5">
    <location>
        <begin position="1338"/>
        <end position="1358"/>
    </location>
</feature>
<keyword evidence="3" id="KW-0862">Zinc</keyword>
<keyword evidence="1" id="KW-0479">Metal-binding</keyword>
<feature type="compositionally biased region" description="Pro residues" evidence="5">
    <location>
        <begin position="1270"/>
        <end position="1279"/>
    </location>
</feature>
<dbReference type="GO" id="GO:0008270">
    <property type="term" value="F:zinc ion binding"/>
    <property type="evidence" value="ECO:0007669"/>
    <property type="project" value="UniProtKB-KW"/>
</dbReference>
<gene>
    <name evidence="7" type="primary">Kmt2a</name>
</gene>
<dbReference type="OMA" id="WDEFLAC"/>
<feature type="compositionally biased region" description="Polar residues" evidence="5">
    <location>
        <begin position="682"/>
        <end position="697"/>
    </location>
</feature>